<dbReference type="GeneID" id="56038823"/>
<dbReference type="InterPro" id="IPR055707">
    <property type="entry name" value="DUF7283"/>
</dbReference>
<dbReference type="AlphaFoldDB" id="A0A7D5QB14"/>
<evidence type="ECO:0000313" key="2">
    <source>
        <dbReference type="Proteomes" id="UP000509626"/>
    </source>
</evidence>
<dbReference type="RefSeq" id="WP_179269581.1">
    <property type="nucleotide sequence ID" value="NZ_CP058579.1"/>
</dbReference>
<dbReference type="Proteomes" id="UP000509626">
    <property type="component" value="Chromosome"/>
</dbReference>
<organism evidence="1 2">
    <name type="scientific">Halorarum salinum</name>
    <dbReference type="NCBI Taxonomy" id="2743089"/>
    <lineage>
        <taxon>Archaea</taxon>
        <taxon>Methanobacteriati</taxon>
        <taxon>Methanobacteriota</taxon>
        <taxon>Stenosarchaea group</taxon>
        <taxon>Halobacteria</taxon>
        <taxon>Halobacteriales</taxon>
        <taxon>Haloferacaceae</taxon>
        <taxon>Halorarum</taxon>
    </lineage>
</organism>
<evidence type="ECO:0000313" key="1">
    <source>
        <dbReference type="EMBL" id="QLG62996.1"/>
    </source>
</evidence>
<dbReference type="EMBL" id="CP058579">
    <property type="protein sequence ID" value="QLG62996.1"/>
    <property type="molecule type" value="Genomic_DNA"/>
</dbReference>
<dbReference type="OrthoDB" id="157493at2157"/>
<sequence>MFDVPVDAWYAWLGTAAVATVLLGTAYGVPTAPPPDAASAADAVDSVAASEPPARGSYRIAADAVRIGPDGLTLRSDAGVAHARFAFGPVVPVDPGTDLAAVARGDRSGATFRSGRSFRSATAEVENRPAEWREAEALVVRSVSLGGEDATLVLAA</sequence>
<keyword evidence="2" id="KW-1185">Reference proteome</keyword>
<gene>
    <name evidence="1" type="ORF">HUG12_15150</name>
</gene>
<dbReference type="KEGG" id="halu:HUG12_15150"/>
<accession>A0A7D5QB14</accession>
<protein>
    <submittedName>
        <fullName evidence="1">Uncharacterized protein</fullName>
    </submittedName>
</protein>
<dbReference type="Pfam" id="PF23954">
    <property type="entry name" value="DUF7283"/>
    <property type="match status" value="1"/>
</dbReference>
<name>A0A7D5QB14_9EURY</name>
<reference evidence="1 2" key="1">
    <citation type="submission" date="2020-06" db="EMBL/GenBank/DDBJ databases">
        <title>NJ-3-1, isolated from saline soil.</title>
        <authorList>
            <person name="Cui H.L."/>
            <person name="Shi X."/>
        </authorList>
    </citation>
    <scope>NUCLEOTIDE SEQUENCE [LARGE SCALE GENOMIC DNA]</scope>
    <source>
        <strain evidence="1 2">NJ-3-1</strain>
    </source>
</reference>
<proteinExistence type="predicted"/>